<keyword evidence="3" id="KW-1185">Reference proteome</keyword>
<accession>A0AAV7NAV7</accession>
<comment type="caution">
    <text evidence="2">The sequence shown here is derived from an EMBL/GenBank/DDBJ whole genome shotgun (WGS) entry which is preliminary data.</text>
</comment>
<protein>
    <submittedName>
        <fullName evidence="2">Uncharacterized protein</fullName>
    </submittedName>
</protein>
<dbReference type="AlphaFoldDB" id="A0AAV7NAV7"/>
<dbReference type="EMBL" id="JANPWB010000012">
    <property type="protein sequence ID" value="KAJ1112574.1"/>
    <property type="molecule type" value="Genomic_DNA"/>
</dbReference>
<keyword evidence="1" id="KW-0812">Transmembrane</keyword>
<sequence length="87" mass="9834">MEPHTWNRVWLVPASWGECRAGAVRVDVSWAQQCLLFIVRLFALVLLVQGLTVTCGLRAQADRATGSQTRWAAVSAACMCRNWFRLR</sequence>
<evidence type="ECO:0000313" key="3">
    <source>
        <dbReference type="Proteomes" id="UP001066276"/>
    </source>
</evidence>
<organism evidence="2 3">
    <name type="scientific">Pleurodeles waltl</name>
    <name type="common">Iberian ribbed newt</name>
    <dbReference type="NCBI Taxonomy" id="8319"/>
    <lineage>
        <taxon>Eukaryota</taxon>
        <taxon>Metazoa</taxon>
        <taxon>Chordata</taxon>
        <taxon>Craniata</taxon>
        <taxon>Vertebrata</taxon>
        <taxon>Euteleostomi</taxon>
        <taxon>Amphibia</taxon>
        <taxon>Batrachia</taxon>
        <taxon>Caudata</taxon>
        <taxon>Salamandroidea</taxon>
        <taxon>Salamandridae</taxon>
        <taxon>Pleurodelinae</taxon>
        <taxon>Pleurodeles</taxon>
    </lineage>
</organism>
<feature type="transmembrane region" description="Helical" evidence="1">
    <location>
        <begin position="35"/>
        <end position="57"/>
    </location>
</feature>
<evidence type="ECO:0000256" key="1">
    <source>
        <dbReference type="SAM" id="Phobius"/>
    </source>
</evidence>
<keyword evidence="1" id="KW-1133">Transmembrane helix</keyword>
<dbReference type="Proteomes" id="UP001066276">
    <property type="component" value="Chromosome 8"/>
</dbReference>
<evidence type="ECO:0000313" key="2">
    <source>
        <dbReference type="EMBL" id="KAJ1112574.1"/>
    </source>
</evidence>
<proteinExistence type="predicted"/>
<gene>
    <name evidence="2" type="ORF">NDU88_000836</name>
</gene>
<reference evidence="2" key="1">
    <citation type="journal article" date="2022" name="bioRxiv">
        <title>Sequencing and chromosome-scale assembly of the giantPleurodeles waltlgenome.</title>
        <authorList>
            <person name="Brown T."/>
            <person name="Elewa A."/>
            <person name="Iarovenko S."/>
            <person name="Subramanian E."/>
            <person name="Araus A.J."/>
            <person name="Petzold A."/>
            <person name="Susuki M."/>
            <person name="Suzuki K.-i.T."/>
            <person name="Hayashi T."/>
            <person name="Toyoda A."/>
            <person name="Oliveira C."/>
            <person name="Osipova E."/>
            <person name="Leigh N.D."/>
            <person name="Simon A."/>
            <person name="Yun M.H."/>
        </authorList>
    </citation>
    <scope>NUCLEOTIDE SEQUENCE</scope>
    <source>
        <strain evidence="2">20211129_DDA</strain>
        <tissue evidence="2">Liver</tissue>
    </source>
</reference>
<keyword evidence="1" id="KW-0472">Membrane</keyword>
<name>A0AAV7NAV7_PLEWA</name>